<dbReference type="InterPro" id="IPR038231">
    <property type="entry name" value="MepB-like_sf"/>
</dbReference>
<evidence type="ECO:0000313" key="2">
    <source>
        <dbReference type="Proteomes" id="UP001501084"/>
    </source>
</evidence>
<gene>
    <name evidence="1" type="ORF">GCM10009786_17690</name>
</gene>
<accession>A0ABP5N135</accession>
<organism evidence="1 2">
    <name type="scientific">Leucobacter alluvii</name>
    <dbReference type="NCBI Taxonomy" id="340321"/>
    <lineage>
        <taxon>Bacteria</taxon>
        <taxon>Bacillati</taxon>
        <taxon>Actinomycetota</taxon>
        <taxon>Actinomycetes</taxon>
        <taxon>Micrococcales</taxon>
        <taxon>Microbacteriaceae</taxon>
        <taxon>Leucobacter</taxon>
    </lineage>
</organism>
<evidence type="ECO:0000313" key="1">
    <source>
        <dbReference type="EMBL" id="GAA2188465.1"/>
    </source>
</evidence>
<dbReference type="Pfam" id="PF08877">
    <property type="entry name" value="MepB-like"/>
    <property type="match status" value="1"/>
</dbReference>
<dbReference type="EMBL" id="BAAAOP010000006">
    <property type="protein sequence ID" value="GAA2188465.1"/>
    <property type="molecule type" value="Genomic_DNA"/>
</dbReference>
<name>A0ABP5N135_9MICO</name>
<dbReference type="Gene3D" id="3.40.1350.140">
    <property type="entry name" value="MepB-like"/>
    <property type="match status" value="1"/>
</dbReference>
<keyword evidence="2" id="KW-1185">Reference proteome</keyword>
<comment type="caution">
    <text evidence="1">The sequence shown here is derived from an EMBL/GenBank/DDBJ whole genome shotgun (WGS) entry which is preliminary data.</text>
</comment>
<dbReference type="Proteomes" id="UP001501084">
    <property type="component" value="Unassembled WGS sequence"/>
</dbReference>
<sequence length="151" mass="16574">MAFTAFEQYVAHAFGSADCVRSVVPEEQNSDYESGLAVIDDERWHIRTARNTPKKAGAFVAVWSRDAAGNTVPLPMDDPARGLLVFVADGERRGVFRFTAEHLRGLGVTATARRPGKRGFRVYPAWCRDLNERATASQAAQASAFTELPAM</sequence>
<dbReference type="RefSeq" id="WP_346058064.1">
    <property type="nucleotide sequence ID" value="NZ_BAAAOP010000006.1"/>
</dbReference>
<dbReference type="PIRSF" id="PIRSF032285">
    <property type="entry name" value="UCP032285"/>
    <property type="match status" value="1"/>
</dbReference>
<dbReference type="InterPro" id="IPR011235">
    <property type="entry name" value="MepB-like"/>
</dbReference>
<reference evidence="2" key="1">
    <citation type="journal article" date="2019" name="Int. J. Syst. Evol. Microbiol.">
        <title>The Global Catalogue of Microorganisms (GCM) 10K type strain sequencing project: providing services to taxonomists for standard genome sequencing and annotation.</title>
        <authorList>
            <consortium name="The Broad Institute Genomics Platform"/>
            <consortium name="The Broad Institute Genome Sequencing Center for Infectious Disease"/>
            <person name="Wu L."/>
            <person name="Ma J."/>
        </authorList>
    </citation>
    <scope>NUCLEOTIDE SEQUENCE [LARGE SCALE GENOMIC DNA]</scope>
    <source>
        <strain evidence="2">JCM 14919</strain>
    </source>
</reference>
<proteinExistence type="predicted"/>
<protein>
    <submittedName>
        <fullName evidence="1">MepB family protein</fullName>
    </submittedName>
</protein>